<dbReference type="SUPFAM" id="SSF53098">
    <property type="entry name" value="Ribonuclease H-like"/>
    <property type="match status" value="1"/>
</dbReference>
<dbReference type="EMBL" id="GG686144">
    <property type="protein sequence ID" value="EEQ98970.1"/>
    <property type="molecule type" value="Genomic_DNA"/>
</dbReference>
<dbReference type="RefSeq" id="XP_002766253.1">
    <property type="nucleotide sequence ID" value="XM_002766207.1"/>
</dbReference>
<organism evidence="4">
    <name type="scientific">Perkinsus marinus (strain ATCC 50983 / TXsc)</name>
    <dbReference type="NCBI Taxonomy" id="423536"/>
    <lineage>
        <taxon>Eukaryota</taxon>
        <taxon>Sar</taxon>
        <taxon>Alveolata</taxon>
        <taxon>Perkinsozoa</taxon>
        <taxon>Perkinsea</taxon>
        <taxon>Perkinsida</taxon>
        <taxon>Perkinsidae</taxon>
        <taxon>Perkinsus</taxon>
    </lineage>
</organism>
<feature type="domain" description="RNase H type-1" evidence="2">
    <location>
        <begin position="731"/>
        <end position="862"/>
    </location>
</feature>
<gene>
    <name evidence="3" type="ORF">Pmar_PMAR026694</name>
</gene>
<name>C5LWC8_PERM5</name>
<dbReference type="GO" id="GO:0003676">
    <property type="term" value="F:nucleic acid binding"/>
    <property type="evidence" value="ECO:0007669"/>
    <property type="project" value="InterPro"/>
</dbReference>
<keyword evidence="4" id="KW-1185">Reference proteome</keyword>
<dbReference type="Proteomes" id="UP000007800">
    <property type="component" value="Unassembled WGS sequence"/>
</dbReference>
<feature type="region of interest" description="Disordered" evidence="1">
    <location>
        <begin position="172"/>
        <end position="205"/>
    </location>
</feature>
<sequence length="1013" mass="109500">MQSDMLANEGADGNSWADECPIEADVSMDQLEADVLDFQYGGAPSSPASSTPAPPFPPSPAREPSPPRPYPSRDGSGDSKLCSGVSDGQQVASGAANANPAPALCQIIALLRTLISTLPLGPQAPVISALLDSIVELVQASLGSGSADAKPAGSTPTLPIQRRSVNPGVVTARQAKAQRAKAGPATGQPRQTTAAPPRRQAPAPVDKDGFTVVTARRAPKSYATAVSGNAGPARGGQKPRVQQAPNPFASAAKKATTSGSRPVVIIRPTGQNPAPLSKAQFSALRVAALQALPKEIVVTGVFRVGQVGIGLSIRDAAAVPSVISCVAAKLTGYSCSKKQTRFPRIICFGAAVSRDISAASLEKVIREENASVFTGDKFRVPEIHGFCRGRSCDTALERIVEAYKSGMGKKELNRLGVPPYLVRTLRSWLTGQQVHLEFGADEASVVLQRGVPQGSVLGPLLYSISTLSLASLLRPIEGLISTFYADDKTLVLTTKGKKDFLTKWNCIEFFITLWGKASGLTLSPSKCAYMCRSKLQVPALFIDGGAIPREKVVKILGLFVDQRLTFAVHIRKKCAEARKRIGLLQALGWERAGLDHRRIIRTWHQAVLPFLAHAASIWAPVLSGSPNLSKIVDNLSGFVARVAIRAPRTASTAAVTMMAGIVPASIMVQTLGARRSAAIGDNEALRKAPGIGLVEGGWLVEKRTPHPLPPWIPPLPTTIRPRKEALKEAVEYEAPAIFTDGSKHGDGAGGAFIAIIDGSAVEKQSFRLPRYATIHQCELEAIRRALRWIAFSEHKGKQWRVFTDSQASILTIKNRVTTERSGIAQDIARLSLLVRADIHWCPGHEGARWNEEVDVLANIGRKAFFPLDRYPSPQVSTAFIKKMAKEAASESTRQWWIDKRRTLGTSVKDFLWGYSHAKRYLKAGHAPTPHHRCTMGIRADPSCPCGWDNGDVKHLLRDCPLLDGARRDSKLSRVLPKANYKMILDRRYRPSLLKMAKLTFEWLKNLREAETQP</sequence>
<dbReference type="CDD" id="cd09276">
    <property type="entry name" value="Rnase_HI_RT_non_LTR"/>
    <property type="match status" value="1"/>
</dbReference>
<proteinExistence type="predicted"/>
<feature type="region of interest" description="Disordered" evidence="1">
    <location>
        <begin position="1"/>
        <end position="93"/>
    </location>
</feature>
<dbReference type="Gene3D" id="3.30.420.10">
    <property type="entry name" value="Ribonuclease H-like superfamily/Ribonuclease H"/>
    <property type="match status" value="1"/>
</dbReference>
<dbReference type="PROSITE" id="PS50879">
    <property type="entry name" value="RNASE_H_1"/>
    <property type="match status" value="1"/>
</dbReference>
<dbReference type="OrthoDB" id="419352at2759"/>
<accession>C5LWC8</accession>
<feature type="compositionally biased region" description="Low complexity" evidence="1">
    <location>
        <begin position="172"/>
        <end position="204"/>
    </location>
</feature>
<dbReference type="GeneID" id="9063263"/>
<evidence type="ECO:0000256" key="1">
    <source>
        <dbReference type="SAM" id="MobiDB-lite"/>
    </source>
</evidence>
<dbReference type="AlphaFoldDB" id="C5LWC8"/>
<dbReference type="Pfam" id="PF00078">
    <property type="entry name" value="RVT_1"/>
    <property type="match status" value="1"/>
</dbReference>
<evidence type="ECO:0000313" key="4">
    <source>
        <dbReference type="Proteomes" id="UP000007800"/>
    </source>
</evidence>
<dbReference type="InterPro" id="IPR002156">
    <property type="entry name" value="RNaseH_domain"/>
</dbReference>
<dbReference type="GO" id="GO:0004523">
    <property type="term" value="F:RNA-DNA hybrid ribonuclease activity"/>
    <property type="evidence" value="ECO:0007669"/>
    <property type="project" value="InterPro"/>
</dbReference>
<protein>
    <recommendedName>
        <fullName evidence="2">RNase H type-1 domain-containing protein</fullName>
    </recommendedName>
</protein>
<dbReference type="Pfam" id="PF00075">
    <property type="entry name" value="RNase_H"/>
    <property type="match status" value="1"/>
</dbReference>
<dbReference type="InterPro" id="IPR012337">
    <property type="entry name" value="RNaseH-like_sf"/>
</dbReference>
<dbReference type="InterPro" id="IPR036397">
    <property type="entry name" value="RNaseH_sf"/>
</dbReference>
<dbReference type="PANTHER" id="PTHR33332">
    <property type="entry name" value="REVERSE TRANSCRIPTASE DOMAIN-CONTAINING PROTEIN"/>
    <property type="match status" value="1"/>
</dbReference>
<dbReference type="InterPro" id="IPR000477">
    <property type="entry name" value="RT_dom"/>
</dbReference>
<reference evidence="3 4" key="1">
    <citation type="submission" date="2008-07" db="EMBL/GenBank/DDBJ databases">
        <authorList>
            <person name="El-Sayed N."/>
            <person name="Caler E."/>
            <person name="Inman J."/>
            <person name="Amedeo P."/>
            <person name="Hass B."/>
            <person name="Wortman J."/>
        </authorList>
    </citation>
    <scope>NUCLEOTIDE SEQUENCE [LARGE SCALE GENOMIC DNA]</scope>
    <source>
        <strain evidence="4">ATCC 50983 / TXsc</strain>
    </source>
</reference>
<feature type="compositionally biased region" description="Pro residues" evidence="1">
    <location>
        <begin position="52"/>
        <end position="70"/>
    </location>
</feature>
<feature type="region of interest" description="Disordered" evidence="1">
    <location>
        <begin position="224"/>
        <end position="243"/>
    </location>
</feature>
<evidence type="ECO:0000313" key="3">
    <source>
        <dbReference type="EMBL" id="EEQ98970.1"/>
    </source>
</evidence>
<evidence type="ECO:0000259" key="2">
    <source>
        <dbReference type="PROSITE" id="PS50879"/>
    </source>
</evidence>
<dbReference type="InParanoid" id="C5LWC8"/>